<accession>A0A9Q0GKB5</accession>
<evidence type="ECO:0000313" key="2">
    <source>
        <dbReference type="Proteomes" id="UP001141552"/>
    </source>
</evidence>
<keyword evidence="2" id="KW-1185">Reference proteome</keyword>
<dbReference type="EMBL" id="JAKUCV010000324">
    <property type="protein sequence ID" value="KAJ4850447.1"/>
    <property type="molecule type" value="Genomic_DNA"/>
</dbReference>
<evidence type="ECO:0000313" key="1">
    <source>
        <dbReference type="EMBL" id="KAJ4850447.1"/>
    </source>
</evidence>
<proteinExistence type="predicted"/>
<dbReference type="Proteomes" id="UP001141552">
    <property type="component" value="Unassembled WGS sequence"/>
</dbReference>
<gene>
    <name evidence="1" type="ORF">Tsubulata_044865</name>
</gene>
<reference evidence="1" key="1">
    <citation type="submission" date="2022-02" db="EMBL/GenBank/DDBJ databases">
        <authorList>
            <person name="Henning P.M."/>
            <person name="McCubbin A.G."/>
            <person name="Shore J.S."/>
        </authorList>
    </citation>
    <scope>NUCLEOTIDE SEQUENCE</scope>
    <source>
        <strain evidence="1">F60SS</strain>
        <tissue evidence="1">Leaves</tissue>
    </source>
</reference>
<comment type="caution">
    <text evidence="1">The sequence shown here is derived from an EMBL/GenBank/DDBJ whole genome shotgun (WGS) entry which is preliminary data.</text>
</comment>
<protein>
    <submittedName>
        <fullName evidence="1">Uncharacterized protein</fullName>
    </submittedName>
</protein>
<sequence length="266" mass="30930">MGSECYQSWLADRKAEYQEIKLMMPNLKSMVEKFWMSERFKVLELLLEGKTLKNKLPSLGPPTYPVAEIATMPKQHRLSVEMRVIFSYLLMQLVDLHKKDQHCGLICQETIVAWQKNDNDPYSWKVQLVPDFLPSKQALRDDDFLQLSTMMRDIVRPGPIPLDVRHLLDHLESPRSIPNLTLISHHPCTWGVYDNVINTMVLSKFVVENDISHPDDCLFENFLPFAMQVDIFVRALDSYKRDGGCLQNMTLLSLLMMTYDDAVYFI</sequence>
<dbReference type="AlphaFoldDB" id="A0A9Q0GKB5"/>
<name>A0A9Q0GKB5_9ROSI</name>
<reference evidence="1" key="2">
    <citation type="journal article" date="2023" name="Plants (Basel)">
        <title>Annotation of the Turnera subulata (Passifloraceae) Draft Genome Reveals the S-Locus Evolved after the Divergence of Turneroideae from Passifloroideae in a Stepwise Manner.</title>
        <authorList>
            <person name="Henning P.M."/>
            <person name="Roalson E.H."/>
            <person name="Mir W."/>
            <person name="McCubbin A.G."/>
            <person name="Shore J.S."/>
        </authorList>
    </citation>
    <scope>NUCLEOTIDE SEQUENCE</scope>
    <source>
        <strain evidence="1">F60SS</strain>
    </source>
</reference>
<organism evidence="1 2">
    <name type="scientific">Turnera subulata</name>
    <dbReference type="NCBI Taxonomy" id="218843"/>
    <lineage>
        <taxon>Eukaryota</taxon>
        <taxon>Viridiplantae</taxon>
        <taxon>Streptophyta</taxon>
        <taxon>Embryophyta</taxon>
        <taxon>Tracheophyta</taxon>
        <taxon>Spermatophyta</taxon>
        <taxon>Magnoliopsida</taxon>
        <taxon>eudicotyledons</taxon>
        <taxon>Gunneridae</taxon>
        <taxon>Pentapetalae</taxon>
        <taxon>rosids</taxon>
        <taxon>fabids</taxon>
        <taxon>Malpighiales</taxon>
        <taxon>Passifloraceae</taxon>
        <taxon>Turnera</taxon>
    </lineage>
</organism>